<protein>
    <submittedName>
        <fullName evidence="1">Uncharacterized protein</fullName>
    </submittedName>
</protein>
<sequence length="159" mass="17549">MSPANRHCNLPKVIDLIRPGSWLLPSWRIAKYSGLQPVAVAEGAPAGPRQRRRGSGSYIRTEAATDGQLSRNELGTISPSARGLKSWTTRNSRGTMTDGKRIFSDKSRISRRIGSCEQPLGLWKDRNWDPMSESMLTSGACEIANLRSKDRGEPIRAAE</sequence>
<organism evidence="1 2">
    <name type="scientific">Purpureocillium lilacinum</name>
    <name type="common">Paecilomyces lilacinus</name>
    <dbReference type="NCBI Taxonomy" id="33203"/>
    <lineage>
        <taxon>Eukaryota</taxon>
        <taxon>Fungi</taxon>
        <taxon>Dikarya</taxon>
        <taxon>Ascomycota</taxon>
        <taxon>Pezizomycotina</taxon>
        <taxon>Sordariomycetes</taxon>
        <taxon>Hypocreomycetidae</taxon>
        <taxon>Hypocreales</taxon>
        <taxon>Ophiocordycipitaceae</taxon>
        <taxon>Purpureocillium</taxon>
    </lineage>
</organism>
<dbReference type="EMBL" id="JBGNUJ010000003">
    <property type="protein sequence ID" value="KAL3961709.1"/>
    <property type="molecule type" value="Genomic_DNA"/>
</dbReference>
<keyword evidence="2" id="KW-1185">Reference proteome</keyword>
<evidence type="ECO:0000313" key="1">
    <source>
        <dbReference type="EMBL" id="KAL3961709.1"/>
    </source>
</evidence>
<gene>
    <name evidence="1" type="ORF">ACCO45_003232</name>
</gene>
<name>A0ACC4E1S3_PURLI</name>
<proteinExistence type="predicted"/>
<accession>A0ACC4E1S3</accession>
<evidence type="ECO:0000313" key="2">
    <source>
        <dbReference type="Proteomes" id="UP001638806"/>
    </source>
</evidence>
<reference evidence="1" key="1">
    <citation type="submission" date="2024-12" db="EMBL/GenBank/DDBJ databases">
        <title>Comparative genomics and development of molecular markers within Purpureocillium lilacinum and among Purpureocillium species.</title>
        <authorList>
            <person name="Yeh Z.-Y."/>
            <person name="Ni N.-T."/>
            <person name="Lo P.-H."/>
            <person name="Mushyakhwo K."/>
            <person name="Lin C.-F."/>
            <person name="Nai Y.-S."/>
        </authorList>
    </citation>
    <scope>NUCLEOTIDE SEQUENCE</scope>
    <source>
        <strain evidence="1">NCHU-NPUST-175</strain>
    </source>
</reference>
<dbReference type="Proteomes" id="UP001638806">
    <property type="component" value="Unassembled WGS sequence"/>
</dbReference>
<comment type="caution">
    <text evidence="1">The sequence shown here is derived from an EMBL/GenBank/DDBJ whole genome shotgun (WGS) entry which is preliminary data.</text>
</comment>